<dbReference type="SUPFAM" id="SSF53850">
    <property type="entry name" value="Periplasmic binding protein-like II"/>
    <property type="match status" value="1"/>
</dbReference>
<comment type="caution">
    <text evidence="1">The sequence shown here is derived from an EMBL/GenBank/DDBJ whole genome shotgun (WGS) entry which is preliminary data.</text>
</comment>
<sequence length="233" mass="24967">MQTDAYKAGLFSALAVRAAFDNGMIAALREHGIDATIGWDPTTVIEARLRKGDTADAIIVTDSAMKNMVDAGWVAARHCLPLVESSIGVAVKRGAPRPDISSVQNFFDALLKSRSVAYSLSGASGIYLQQLLREHGHLEEINRRATPIDKGLVAERLVSGEADIAIQQISELSAVDGIDIVGPFPAEIQQIVSLSVGICSASVDRPVAHDLLKVLTSGYAKTIYERNGLTARW</sequence>
<dbReference type="RefSeq" id="WP_169488872.1">
    <property type="nucleotide sequence ID" value="NZ_JABBGJ010000036.1"/>
</dbReference>
<dbReference type="InterPro" id="IPR050682">
    <property type="entry name" value="ModA/WtpA"/>
</dbReference>
<dbReference type="EMBL" id="JABBGJ010000036">
    <property type="protein sequence ID" value="NMM02053.1"/>
    <property type="molecule type" value="Genomic_DNA"/>
</dbReference>
<dbReference type="Gene3D" id="3.40.190.10">
    <property type="entry name" value="Periplasmic binding protein-like II"/>
    <property type="match status" value="2"/>
</dbReference>
<dbReference type="PANTHER" id="PTHR30632:SF11">
    <property type="entry name" value="BLR4797 PROTEIN"/>
    <property type="match status" value="1"/>
</dbReference>
<protein>
    <submittedName>
        <fullName evidence="1">ABC transporter substrate-binding protein</fullName>
    </submittedName>
</protein>
<evidence type="ECO:0000313" key="1">
    <source>
        <dbReference type="EMBL" id="NMM02053.1"/>
    </source>
</evidence>
<organism evidence="1 2">
    <name type="scientific">Paraburkholderia polaris</name>
    <dbReference type="NCBI Taxonomy" id="2728848"/>
    <lineage>
        <taxon>Bacteria</taxon>
        <taxon>Pseudomonadati</taxon>
        <taxon>Pseudomonadota</taxon>
        <taxon>Betaproteobacteria</taxon>
        <taxon>Burkholderiales</taxon>
        <taxon>Burkholderiaceae</taxon>
        <taxon>Paraburkholderia</taxon>
    </lineage>
</organism>
<reference evidence="1 2" key="1">
    <citation type="submission" date="2020-04" db="EMBL/GenBank/DDBJ databases">
        <title>Paraburkholderia sp. RP-4-7 isolated from soil.</title>
        <authorList>
            <person name="Dahal R.H."/>
        </authorList>
    </citation>
    <scope>NUCLEOTIDE SEQUENCE [LARGE SCALE GENOMIC DNA]</scope>
    <source>
        <strain evidence="1 2">RP-4-7</strain>
    </source>
</reference>
<dbReference type="PANTHER" id="PTHR30632">
    <property type="entry name" value="MOLYBDATE-BINDING PERIPLASMIC PROTEIN"/>
    <property type="match status" value="1"/>
</dbReference>
<dbReference type="Pfam" id="PF13531">
    <property type="entry name" value="SBP_bac_11"/>
    <property type="match status" value="1"/>
</dbReference>
<accession>A0A848ILQ3</accession>
<evidence type="ECO:0000313" key="2">
    <source>
        <dbReference type="Proteomes" id="UP000544134"/>
    </source>
</evidence>
<dbReference type="AlphaFoldDB" id="A0A848ILQ3"/>
<dbReference type="Proteomes" id="UP000544134">
    <property type="component" value="Unassembled WGS sequence"/>
</dbReference>
<name>A0A848ILQ3_9BURK</name>
<dbReference type="GO" id="GO:0030973">
    <property type="term" value="F:molybdate ion binding"/>
    <property type="evidence" value="ECO:0007669"/>
    <property type="project" value="TreeGrafter"/>
</dbReference>
<dbReference type="GO" id="GO:0015689">
    <property type="term" value="P:molybdate ion transport"/>
    <property type="evidence" value="ECO:0007669"/>
    <property type="project" value="TreeGrafter"/>
</dbReference>
<proteinExistence type="predicted"/>
<gene>
    <name evidence="1" type="ORF">HHL24_29505</name>
</gene>
<keyword evidence="2" id="KW-1185">Reference proteome</keyword>